<proteinExistence type="predicted"/>
<sequence>MISRWLSSCISHHRQCNRKMKYTTVPTRLLDIGGLNTGILKLVENAANEPYVALSHRWGSEGLPRTTLANLHHHKELVSVEKLSRTLCEAIHIVSQLGLRYIWIDALCIIQDSNEDWLAEASKMGDVFSGAVFTLAVADSENHSEGIFRKHEVHCLRPFYVDRLRNMPHRDRGWYDGEGEVYVFPGTPKVNQGVRPKGPLDSRGWVLQEQLLSPRVLYYGRGEIFWDCLTLSASESSPLGASLLTDTNPEETWAMKLLRKSIAGAIPPETLGRRTADVWKQVIKNYSARKLTKSSDRMIAMEGIVDATAILLQSNPVAGMWKTDLWDQLLWWLERPSDQGRTETSEQRFMAPTWSWLNAGGPIFYHSTLHVKNTSRSHDFTELR</sequence>
<organism evidence="2 3">
    <name type="scientific">Lentithecium fluviatile CBS 122367</name>
    <dbReference type="NCBI Taxonomy" id="1168545"/>
    <lineage>
        <taxon>Eukaryota</taxon>
        <taxon>Fungi</taxon>
        <taxon>Dikarya</taxon>
        <taxon>Ascomycota</taxon>
        <taxon>Pezizomycotina</taxon>
        <taxon>Dothideomycetes</taxon>
        <taxon>Pleosporomycetidae</taxon>
        <taxon>Pleosporales</taxon>
        <taxon>Massarineae</taxon>
        <taxon>Lentitheciaceae</taxon>
        <taxon>Lentithecium</taxon>
    </lineage>
</organism>
<dbReference type="Pfam" id="PF06985">
    <property type="entry name" value="HET"/>
    <property type="match status" value="1"/>
</dbReference>
<name>A0A6G1J1C0_9PLEO</name>
<evidence type="ECO:0000313" key="3">
    <source>
        <dbReference type="Proteomes" id="UP000799291"/>
    </source>
</evidence>
<dbReference type="OrthoDB" id="2958217at2759"/>
<dbReference type="InterPro" id="IPR010730">
    <property type="entry name" value="HET"/>
</dbReference>
<dbReference type="AlphaFoldDB" id="A0A6G1J1C0"/>
<dbReference type="PANTHER" id="PTHR33112">
    <property type="entry name" value="DOMAIN PROTEIN, PUTATIVE-RELATED"/>
    <property type="match status" value="1"/>
</dbReference>
<dbReference type="Proteomes" id="UP000799291">
    <property type="component" value="Unassembled WGS sequence"/>
</dbReference>
<reference evidence="2" key="1">
    <citation type="journal article" date="2020" name="Stud. Mycol.">
        <title>101 Dothideomycetes genomes: a test case for predicting lifestyles and emergence of pathogens.</title>
        <authorList>
            <person name="Haridas S."/>
            <person name="Albert R."/>
            <person name="Binder M."/>
            <person name="Bloem J."/>
            <person name="Labutti K."/>
            <person name="Salamov A."/>
            <person name="Andreopoulos B."/>
            <person name="Baker S."/>
            <person name="Barry K."/>
            <person name="Bills G."/>
            <person name="Bluhm B."/>
            <person name="Cannon C."/>
            <person name="Castanera R."/>
            <person name="Culley D."/>
            <person name="Daum C."/>
            <person name="Ezra D."/>
            <person name="Gonzalez J."/>
            <person name="Henrissat B."/>
            <person name="Kuo A."/>
            <person name="Liang C."/>
            <person name="Lipzen A."/>
            <person name="Lutzoni F."/>
            <person name="Magnuson J."/>
            <person name="Mondo S."/>
            <person name="Nolan M."/>
            <person name="Ohm R."/>
            <person name="Pangilinan J."/>
            <person name="Park H.-J."/>
            <person name="Ramirez L."/>
            <person name="Alfaro M."/>
            <person name="Sun H."/>
            <person name="Tritt A."/>
            <person name="Yoshinaga Y."/>
            <person name="Zwiers L.-H."/>
            <person name="Turgeon B."/>
            <person name="Goodwin S."/>
            <person name="Spatafora J."/>
            <person name="Crous P."/>
            <person name="Grigoriev I."/>
        </authorList>
    </citation>
    <scope>NUCLEOTIDE SEQUENCE</scope>
    <source>
        <strain evidence="2">CBS 122367</strain>
    </source>
</reference>
<protein>
    <submittedName>
        <fullName evidence="2">HET-domain-containing protein</fullName>
    </submittedName>
</protein>
<evidence type="ECO:0000313" key="2">
    <source>
        <dbReference type="EMBL" id="KAF2684304.1"/>
    </source>
</evidence>
<keyword evidence="3" id="KW-1185">Reference proteome</keyword>
<feature type="domain" description="Heterokaryon incompatibility" evidence="1">
    <location>
        <begin position="51"/>
        <end position="209"/>
    </location>
</feature>
<accession>A0A6G1J1C0</accession>
<dbReference type="PANTHER" id="PTHR33112:SF10">
    <property type="entry name" value="TOL"/>
    <property type="match status" value="1"/>
</dbReference>
<feature type="non-terminal residue" evidence="2">
    <location>
        <position position="384"/>
    </location>
</feature>
<evidence type="ECO:0000259" key="1">
    <source>
        <dbReference type="Pfam" id="PF06985"/>
    </source>
</evidence>
<dbReference type="EMBL" id="MU005581">
    <property type="protein sequence ID" value="KAF2684304.1"/>
    <property type="molecule type" value="Genomic_DNA"/>
</dbReference>
<gene>
    <name evidence="2" type="ORF">K458DRAFT_338304</name>
</gene>